<name>A0ABR8YQX4_9CLOT</name>
<comment type="caution">
    <text evidence="1">The sequence shown here is derived from an EMBL/GenBank/DDBJ whole genome shotgun (WGS) entry which is preliminary data.</text>
</comment>
<sequence>MSIEIGKNTMNDERASQIFHEAFVLYMKFDEDEMFNYFDKTLDKALSISDSETILDAMNRIFDYFEAKNNISKNLEILKFLDKKTKNYDKKNELGQIYIKAFSYTNS</sequence>
<dbReference type="RefSeq" id="WP_191739361.1">
    <property type="nucleotide sequence ID" value="NZ_JACSQB010000037.1"/>
</dbReference>
<reference evidence="1 2" key="1">
    <citation type="submission" date="2020-08" db="EMBL/GenBank/DDBJ databases">
        <title>A Genomic Blueprint of the Chicken Gut Microbiome.</title>
        <authorList>
            <person name="Gilroy R."/>
            <person name="Ravi A."/>
            <person name="Getino M."/>
            <person name="Pursley I."/>
            <person name="Horton D.L."/>
            <person name="Alikhan N.-F."/>
            <person name="Baker D."/>
            <person name="Gharbi K."/>
            <person name="Hall N."/>
            <person name="Watson M."/>
            <person name="Adriaenssens E.M."/>
            <person name="Foster-Nyarko E."/>
            <person name="Jarju S."/>
            <person name="Secka A."/>
            <person name="Antonio M."/>
            <person name="Oren A."/>
            <person name="Chaudhuri R."/>
            <person name="La Ragione R.M."/>
            <person name="Hildebrand F."/>
            <person name="Pallen M.J."/>
        </authorList>
    </citation>
    <scope>NUCLEOTIDE SEQUENCE [LARGE SCALE GENOMIC DNA]</scope>
    <source>
        <strain evidence="1 2">N37</strain>
    </source>
</reference>
<dbReference type="Proteomes" id="UP000627166">
    <property type="component" value="Unassembled WGS sequence"/>
</dbReference>
<evidence type="ECO:0000313" key="2">
    <source>
        <dbReference type="Proteomes" id="UP000627166"/>
    </source>
</evidence>
<evidence type="ECO:0000313" key="1">
    <source>
        <dbReference type="EMBL" id="MBD8046391.1"/>
    </source>
</evidence>
<gene>
    <name evidence="1" type="ORF">H9637_04935</name>
</gene>
<protein>
    <submittedName>
        <fullName evidence="1">Uncharacterized protein</fullName>
    </submittedName>
</protein>
<keyword evidence="2" id="KW-1185">Reference proteome</keyword>
<dbReference type="EMBL" id="JACSQB010000037">
    <property type="protein sequence ID" value="MBD8046391.1"/>
    <property type="molecule type" value="Genomic_DNA"/>
</dbReference>
<accession>A0ABR8YQX4</accession>
<proteinExistence type="predicted"/>
<organism evidence="1 2">
    <name type="scientific">Clostridium faecium</name>
    <dbReference type="NCBI Taxonomy" id="2762223"/>
    <lineage>
        <taxon>Bacteria</taxon>
        <taxon>Bacillati</taxon>
        <taxon>Bacillota</taxon>
        <taxon>Clostridia</taxon>
        <taxon>Eubacteriales</taxon>
        <taxon>Clostridiaceae</taxon>
        <taxon>Clostridium</taxon>
    </lineage>
</organism>